<dbReference type="SMART" id="SM00774">
    <property type="entry name" value="WRKY"/>
    <property type="match status" value="2"/>
</dbReference>
<feature type="region of interest" description="Disordered" evidence="7">
    <location>
        <begin position="237"/>
        <end position="276"/>
    </location>
</feature>
<dbReference type="InterPro" id="IPR003657">
    <property type="entry name" value="WRKY_dom"/>
</dbReference>
<sequence length="524" mass="55734">MVDDKPAAGAPNPQPPEPVKATPDKVSPPAPNPKKESDRKPSGDPTLPEDVAPVSSASSGGDGRSFQQLLAGAMAVPVVAVPCFIAPAALLESPGFTGQFAMTHQAVLATVTAQAQMQLQAAYPSSSSELTTASFPQPMLSAISPVPLQQRAPEATENNVNPPEADQPPTSEQKTPSARIIVKAASSDGYNWRKYGQKQVKSSDRSRSYYKCTNTDCSAKKKVEHCQDGRITEITYRNVHNHDPPQKYRCSKERGSQSVGPSGENENIDPPAGELNETDLTASKVEQISGNETPEQQLHCSSDCEEDVAIKAEEDIISEPDAKRRLTESIVPYSPPVLKTVKEPKVVVQAASDAGLVSDGYRWRKYGQKIVKGNPNPRSYYRCTHSGCPVRKHVERASEDAKAVVITYEGKHNHDMPTPKNGSDTTASVTISGTAATAAGHLHSSDSVSDQKPSTDSLQDVDGEMTGDKALDLGGEKALESAETLLSIGYNKTSGDGVGETGSGSSIQLPVFNDNHAAVPVQNS</sequence>
<protein>
    <recommendedName>
        <fullName evidence="8">WRKY domain-containing protein</fullName>
    </recommendedName>
</protein>
<keyword evidence="2" id="KW-0677">Repeat</keyword>
<dbReference type="PANTHER" id="PTHR31221:SF309">
    <property type="entry name" value="WRKY TRANSCRIPTION FACTOR 32-RELATED"/>
    <property type="match status" value="1"/>
</dbReference>
<keyword evidence="3" id="KW-0805">Transcription regulation</keyword>
<dbReference type="InterPro" id="IPR036576">
    <property type="entry name" value="WRKY_dom_sf"/>
</dbReference>
<dbReference type="Proteomes" id="UP001085076">
    <property type="component" value="Miscellaneous, Linkage group lg01"/>
</dbReference>
<evidence type="ECO:0000259" key="8">
    <source>
        <dbReference type="PROSITE" id="PS50811"/>
    </source>
</evidence>
<evidence type="ECO:0000256" key="4">
    <source>
        <dbReference type="ARBA" id="ARBA00023125"/>
    </source>
</evidence>
<organism evidence="9 10">
    <name type="scientific">Dioscorea zingiberensis</name>
    <dbReference type="NCBI Taxonomy" id="325984"/>
    <lineage>
        <taxon>Eukaryota</taxon>
        <taxon>Viridiplantae</taxon>
        <taxon>Streptophyta</taxon>
        <taxon>Embryophyta</taxon>
        <taxon>Tracheophyta</taxon>
        <taxon>Spermatophyta</taxon>
        <taxon>Magnoliopsida</taxon>
        <taxon>Liliopsida</taxon>
        <taxon>Dioscoreales</taxon>
        <taxon>Dioscoreaceae</taxon>
        <taxon>Dioscorea</taxon>
    </lineage>
</organism>
<keyword evidence="10" id="KW-1185">Reference proteome</keyword>
<feature type="domain" description="WRKY" evidence="8">
    <location>
        <begin position="352"/>
        <end position="417"/>
    </location>
</feature>
<evidence type="ECO:0000313" key="9">
    <source>
        <dbReference type="EMBL" id="KAJ0989540.1"/>
    </source>
</evidence>
<dbReference type="OrthoDB" id="764896at2759"/>
<feature type="compositionally biased region" description="Basic and acidic residues" evidence="7">
    <location>
        <begin position="240"/>
        <end position="255"/>
    </location>
</feature>
<evidence type="ECO:0000313" key="10">
    <source>
        <dbReference type="Proteomes" id="UP001085076"/>
    </source>
</evidence>
<feature type="region of interest" description="Disordered" evidence="7">
    <location>
        <begin position="1"/>
        <end position="63"/>
    </location>
</feature>
<keyword evidence="6" id="KW-0539">Nucleus</keyword>
<evidence type="ECO:0000256" key="5">
    <source>
        <dbReference type="ARBA" id="ARBA00023163"/>
    </source>
</evidence>
<evidence type="ECO:0000256" key="7">
    <source>
        <dbReference type="SAM" id="MobiDB-lite"/>
    </source>
</evidence>
<comment type="subcellular location">
    <subcellularLocation>
        <location evidence="1">Nucleus</location>
    </subcellularLocation>
</comment>
<dbReference type="GO" id="GO:0005634">
    <property type="term" value="C:nucleus"/>
    <property type="evidence" value="ECO:0007669"/>
    <property type="project" value="UniProtKB-SubCell"/>
</dbReference>
<dbReference type="Gene3D" id="2.20.25.80">
    <property type="entry name" value="WRKY domain"/>
    <property type="match status" value="2"/>
</dbReference>
<feature type="region of interest" description="Disordered" evidence="7">
    <location>
        <begin position="439"/>
        <end position="467"/>
    </location>
</feature>
<evidence type="ECO:0000256" key="3">
    <source>
        <dbReference type="ARBA" id="ARBA00023015"/>
    </source>
</evidence>
<dbReference type="Pfam" id="PF03106">
    <property type="entry name" value="WRKY"/>
    <property type="match status" value="2"/>
</dbReference>
<accession>A0A9D5DD97</accession>
<dbReference type="SUPFAM" id="SSF118290">
    <property type="entry name" value="WRKY DNA-binding domain"/>
    <property type="match status" value="2"/>
</dbReference>
<dbReference type="AlphaFoldDB" id="A0A9D5DD97"/>
<evidence type="ECO:0000256" key="6">
    <source>
        <dbReference type="ARBA" id="ARBA00023242"/>
    </source>
</evidence>
<keyword evidence="5" id="KW-0804">Transcription</keyword>
<dbReference type="FunFam" id="2.20.25.80:FF:000006">
    <property type="entry name" value="WRKY transcription factor"/>
    <property type="match status" value="2"/>
</dbReference>
<reference evidence="9" key="1">
    <citation type="submission" date="2021-03" db="EMBL/GenBank/DDBJ databases">
        <authorList>
            <person name="Li Z."/>
            <person name="Yang C."/>
        </authorList>
    </citation>
    <scope>NUCLEOTIDE SEQUENCE</scope>
    <source>
        <strain evidence="9">Dzin_1.0</strain>
        <tissue evidence="9">Leaf</tissue>
    </source>
</reference>
<keyword evidence="4" id="KW-0238">DNA-binding</keyword>
<dbReference type="PROSITE" id="PS50811">
    <property type="entry name" value="WRKY"/>
    <property type="match status" value="2"/>
</dbReference>
<reference evidence="9" key="2">
    <citation type="journal article" date="2022" name="Hortic Res">
        <title>The genome of Dioscorea zingiberensis sheds light on the biosynthesis, origin and evolution of the medicinally important diosgenin saponins.</title>
        <authorList>
            <person name="Li Y."/>
            <person name="Tan C."/>
            <person name="Li Z."/>
            <person name="Guo J."/>
            <person name="Li S."/>
            <person name="Chen X."/>
            <person name="Wang C."/>
            <person name="Dai X."/>
            <person name="Yang H."/>
            <person name="Song W."/>
            <person name="Hou L."/>
            <person name="Xu J."/>
            <person name="Tong Z."/>
            <person name="Xu A."/>
            <person name="Yuan X."/>
            <person name="Wang W."/>
            <person name="Yang Q."/>
            <person name="Chen L."/>
            <person name="Sun Z."/>
            <person name="Wang K."/>
            <person name="Pan B."/>
            <person name="Chen J."/>
            <person name="Bao Y."/>
            <person name="Liu F."/>
            <person name="Qi X."/>
            <person name="Gang D.R."/>
            <person name="Wen J."/>
            <person name="Li J."/>
        </authorList>
    </citation>
    <scope>NUCLEOTIDE SEQUENCE</scope>
    <source>
        <strain evidence="9">Dzin_1.0</strain>
    </source>
</reference>
<dbReference type="GO" id="GO:0043565">
    <property type="term" value="F:sequence-specific DNA binding"/>
    <property type="evidence" value="ECO:0007669"/>
    <property type="project" value="InterPro"/>
</dbReference>
<feature type="compositionally biased region" description="Polar residues" evidence="7">
    <location>
        <begin position="445"/>
        <end position="458"/>
    </location>
</feature>
<proteinExistence type="predicted"/>
<dbReference type="EMBL" id="JAGGNH010000001">
    <property type="protein sequence ID" value="KAJ0989540.1"/>
    <property type="molecule type" value="Genomic_DNA"/>
</dbReference>
<evidence type="ECO:0000256" key="2">
    <source>
        <dbReference type="ARBA" id="ARBA00022737"/>
    </source>
</evidence>
<feature type="domain" description="WRKY" evidence="8">
    <location>
        <begin position="187"/>
        <end position="245"/>
    </location>
</feature>
<dbReference type="GO" id="GO:0003700">
    <property type="term" value="F:DNA-binding transcription factor activity"/>
    <property type="evidence" value="ECO:0007669"/>
    <property type="project" value="InterPro"/>
</dbReference>
<gene>
    <name evidence="9" type="ORF">J5N97_007896</name>
</gene>
<evidence type="ECO:0000256" key="1">
    <source>
        <dbReference type="ARBA" id="ARBA00004123"/>
    </source>
</evidence>
<name>A0A9D5DD97_9LILI</name>
<comment type="caution">
    <text evidence="9">The sequence shown here is derived from an EMBL/GenBank/DDBJ whole genome shotgun (WGS) entry which is preliminary data.</text>
</comment>
<feature type="region of interest" description="Disordered" evidence="7">
    <location>
        <begin position="152"/>
        <end position="178"/>
    </location>
</feature>
<dbReference type="InterPro" id="IPR044810">
    <property type="entry name" value="WRKY_plant"/>
</dbReference>
<feature type="compositionally biased region" description="Basic and acidic residues" evidence="7">
    <location>
        <begin position="33"/>
        <end position="42"/>
    </location>
</feature>
<dbReference type="PANTHER" id="PTHR31221">
    <property type="entry name" value="WRKY TRANSCRIPTION FACTOR PROTEIN 1-RELATED"/>
    <property type="match status" value="1"/>
</dbReference>